<dbReference type="Gene3D" id="1.10.287.1260">
    <property type="match status" value="1"/>
</dbReference>
<dbReference type="InterPro" id="IPR006685">
    <property type="entry name" value="MscS_channel_2nd"/>
</dbReference>
<dbReference type="InterPro" id="IPR049278">
    <property type="entry name" value="MS_channel_C"/>
</dbReference>
<dbReference type="SUPFAM" id="SSF82689">
    <property type="entry name" value="Mechanosensitive channel protein MscS (YggB), C-terminal domain"/>
    <property type="match status" value="1"/>
</dbReference>
<dbReference type="InterPro" id="IPR010920">
    <property type="entry name" value="LSM_dom_sf"/>
</dbReference>
<feature type="transmembrane region" description="Helical" evidence="7">
    <location>
        <begin position="38"/>
        <end position="58"/>
    </location>
</feature>
<feature type="transmembrane region" description="Helical" evidence="7">
    <location>
        <begin position="113"/>
        <end position="136"/>
    </location>
</feature>
<dbReference type="InterPro" id="IPR011066">
    <property type="entry name" value="MscS_channel_C_sf"/>
</dbReference>
<evidence type="ECO:0000256" key="1">
    <source>
        <dbReference type="ARBA" id="ARBA00004651"/>
    </source>
</evidence>
<dbReference type="Pfam" id="PF21082">
    <property type="entry name" value="MS_channel_3rd"/>
    <property type="match status" value="1"/>
</dbReference>
<dbReference type="OrthoDB" id="9799209at2"/>
<evidence type="ECO:0000256" key="5">
    <source>
        <dbReference type="ARBA" id="ARBA00022989"/>
    </source>
</evidence>
<dbReference type="RefSeq" id="WP_089269480.1">
    <property type="nucleotide sequence ID" value="NZ_FZNN01000003.1"/>
</dbReference>
<keyword evidence="6 7" id="KW-0472">Membrane</keyword>
<feature type="domain" description="Mechanosensitive ion channel MscS C-terminal" evidence="9">
    <location>
        <begin position="345"/>
        <end position="425"/>
    </location>
</feature>
<accession>A0A238VUL6</accession>
<comment type="subcellular location">
    <subcellularLocation>
        <location evidence="1">Cell membrane</location>
        <topology evidence="1">Multi-pass membrane protein</topology>
    </subcellularLocation>
</comment>
<feature type="transmembrane region" description="Helical" evidence="7">
    <location>
        <begin position="87"/>
        <end position="107"/>
    </location>
</feature>
<proteinExistence type="inferred from homology"/>
<dbReference type="GO" id="GO:0005886">
    <property type="term" value="C:plasma membrane"/>
    <property type="evidence" value="ECO:0007669"/>
    <property type="project" value="UniProtKB-SubCell"/>
</dbReference>
<dbReference type="Pfam" id="PF00924">
    <property type="entry name" value="MS_channel_2nd"/>
    <property type="match status" value="1"/>
</dbReference>
<evidence type="ECO:0000313" key="11">
    <source>
        <dbReference type="Proteomes" id="UP000198417"/>
    </source>
</evidence>
<dbReference type="PANTHER" id="PTHR30347:SF1">
    <property type="entry name" value="MECHANOSENSITIVE CHANNEL MSCK"/>
    <property type="match status" value="1"/>
</dbReference>
<dbReference type="InterPro" id="IPR023408">
    <property type="entry name" value="MscS_beta-dom_sf"/>
</dbReference>
<dbReference type="Proteomes" id="UP000198417">
    <property type="component" value="Unassembled WGS sequence"/>
</dbReference>
<keyword evidence="5 7" id="KW-1133">Transmembrane helix</keyword>
<dbReference type="EMBL" id="FZNN01000003">
    <property type="protein sequence ID" value="SNR37844.1"/>
    <property type="molecule type" value="Genomic_DNA"/>
</dbReference>
<evidence type="ECO:0000256" key="4">
    <source>
        <dbReference type="ARBA" id="ARBA00022692"/>
    </source>
</evidence>
<sequence>MNPDELSHAPLEQVQEIALGLAARSELFLIGLLRPWNAYQLFIALGIFVAALVLAAVLKPRVHEWMRGLEGRPKWQMRVLVLMHRRLRMILFVLLIWVVVAVMKEVTWPSRSYLLGVISELATAWLFIVFATRLIANGLMRSAVRYGAWAWVTLSILGLTSEAQTLLDSFALSVGSTRISLWLIAQAAVTLGLLIVVARFLSTSTSARIRSNPEISPSMQVLAIKFLQVVLYGTAFFYGLKLVGVDLTGLAVLSGAIGVGLGFGLQKVVSNLVSGIIILLDKSIKPGDVISLGETFGWIQSLGARYVSVLTRDGKEYLIPNEDLITGQVVNWSHSNEFVRLDIFFGAAYDDDPHKVRRIAIEAAAGVKRVLSFKPPVCHIVGFGDSSVDYILRFWISDPIGGLTNIRGDVFLALWDAFQENDISIPFPQREVTMLEGSTLRTTNQRAAAVDLPD</sequence>
<dbReference type="SUPFAM" id="SSF50182">
    <property type="entry name" value="Sm-like ribonucleoproteins"/>
    <property type="match status" value="1"/>
</dbReference>
<dbReference type="InterPro" id="IPR052702">
    <property type="entry name" value="MscS-like_channel"/>
</dbReference>
<evidence type="ECO:0000259" key="9">
    <source>
        <dbReference type="Pfam" id="PF21082"/>
    </source>
</evidence>
<feature type="domain" description="Mechanosensitive ion channel MscS" evidence="8">
    <location>
        <begin position="268"/>
        <end position="334"/>
    </location>
</feature>
<evidence type="ECO:0000256" key="3">
    <source>
        <dbReference type="ARBA" id="ARBA00022475"/>
    </source>
</evidence>
<dbReference type="PANTHER" id="PTHR30347">
    <property type="entry name" value="POTASSIUM CHANNEL RELATED"/>
    <property type="match status" value="1"/>
</dbReference>
<dbReference type="InterPro" id="IPR011014">
    <property type="entry name" value="MscS_channel_TM-2"/>
</dbReference>
<evidence type="ECO:0000256" key="2">
    <source>
        <dbReference type="ARBA" id="ARBA00008017"/>
    </source>
</evidence>
<protein>
    <submittedName>
        <fullName evidence="10">Mechanosensitive ion channel</fullName>
    </submittedName>
</protein>
<keyword evidence="3" id="KW-1003">Cell membrane</keyword>
<evidence type="ECO:0000256" key="6">
    <source>
        <dbReference type="ARBA" id="ARBA00023136"/>
    </source>
</evidence>
<feature type="transmembrane region" description="Helical" evidence="7">
    <location>
        <begin position="148"/>
        <end position="167"/>
    </location>
</feature>
<feature type="transmembrane region" description="Helical" evidence="7">
    <location>
        <begin position="222"/>
        <end position="240"/>
    </location>
</feature>
<feature type="transmembrane region" description="Helical" evidence="7">
    <location>
        <begin position="252"/>
        <end position="280"/>
    </location>
</feature>
<dbReference type="Gene3D" id="2.30.30.60">
    <property type="match status" value="1"/>
</dbReference>
<reference evidence="10 11" key="1">
    <citation type="submission" date="2017-06" db="EMBL/GenBank/DDBJ databases">
        <authorList>
            <person name="Kim H.J."/>
            <person name="Triplett B.A."/>
        </authorList>
    </citation>
    <scope>NUCLEOTIDE SEQUENCE [LARGE SCALE GENOMIC DNA]</scope>
    <source>
        <strain evidence="10 11">DSM 29052</strain>
    </source>
</reference>
<evidence type="ECO:0000259" key="8">
    <source>
        <dbReference type="Pfam" id="PF00924"/>
    </source>
</evidence>
<gene>
    <name evidence="10" type="ORF">SAMN06265370_103169</name>
</gene>
<evidence type="ECO:0000256" key="7">
    <source>
        <dbReference type="SAM" id="Phobius"/>
    </source>
</evidence>
<keyword evidence="4 7" id="KW-0812">Transmembrane</keyword>
<feature type="transmembrane region" description="Helical" evidence="7">
    <location>
        <begin position="179"/>
        <end position="201"/>
    </location>
</feature>
<dbReference type="Gene3D" id="3.30.70.100">
    <property type="match status" value="1"/>
</dbReference>
<dbReference type="GO" id="GO:0008381">
    <property type="term" value="F:mechanosensitive monoatomic ion channel activity"/>
    <property type="evidence" value="ECO:0007669"/>
    <property type="project" value="UniProtKB-ARBA"/>
</dbReference>
<comment type="similarity">
    <text evidence="2">Belongs to the MscS (TC 1.A.23) family.</text>
</comment>
<dbReference type="SUPFAM" id="SSF82861">
    <property type="entry name" value="Mechanosensitive channel protein MscS (YggB), transmembrane region"/>
    <property type="match status" value="1"/>
</dbReference>
<name>A0A238VUL6_9RHOB</name>
<dbReference type="AlphaFoldDB" id="A0A238VUL6"/>
<organism evidence="10 11">
    <name type="scientific">Puniceibacterium sediminis</name>
    <dbReference type="NCBI Taxonomy" id="1608407"/>
    <lineage>
        <taxon>Bacteria</taxon>
        <taxon>Pseudomonadati</taxon>
        <taxon>Pseudomonadota</taxon>
        <taxon>Alphaproteobacteria</taxon>
        <taxon>Rhodobacterales</taxon>
        <taxon>Paracoccaceae</taxon>
        <taxon>Puniceibacterium</taxon>
    </lineage>
</organism>
<evidence type="ECO:0000313" key="10">
    <source>
        <dbReference type="EMBL" id="SNR37844.1"/>
    </source>
</evidence>
<keyword evidence="11" id="KW-1185">Reference proteome</keyword>